<keyword evidence="1" id="KW-0472">Membrane</keyword>
<gene>
    <name evidence="2" type="ORF">S01H1_62094</name>
</gene>
<evidence type="ECO:0000313" key="2">
    <source>
        <dbReference type="EMBL" id="GAG39267.1"/>
    </source>
</evidence>
<protein>
    <submittedName>
        <fullName evidence="2">Uncharacterized protein</fullName>
    </submittedName>
</protein>
<accession>X0XVK2</accession>
<organism evidence="2">
    <name type="scientific">marine sediment metagenome</name>
    <dbReference type="NCBI Taxonomy" id="412755"/>
    <lineage>
        <taxon>unclassified sequences</taxon>
        <taxon>metagenomes</taxon>
        <taxon>ecological metagenomes</taxon>
    </lineage>
</organism>
<evidence type="ECO:0000256" key="1">
    <source>
        <dbReference type="SAM" id="Phobius"/>
    </source>
</evidence>
<reference evidence="2" key="1">
    <citation type="journal article" date="2014" name="Front. Microbiol.">
        <title>High frequency of phylogenetically diverse reductive dehalogenase-homologous genes in deep subseafloor sedimentary metagenomes.</title>
        <authorList>
            <person name="Kawai M."/>
            <person name="Futagami T."/>
            <person name="Toyoda A."/>
            <person name="Takaki Y."/>
            <person name="Nishi S."/>
            <person name="Hori S."/>
            <person name="Arai W."/>
            <person name="Tsubouchi T."/>
            <person name="Morono Y."/>
            <person name="Uchiyama I."/>
            <person name="Ito T."/>
            <person name="Fujiyama A."/>
            <person name="Inagaki F."/>
            <person name="Takami H."/>
        </authorList>
    </citation>
    <scope>NUCLEOTIDE SEQUENCE</scope>
    <source>
        <strain evidence="2">Expedition CK06-06</strain>
    </source>
</reference>
<keyword evidence="1" id="KW-0812">Transmembrane</keyword>
<keyword evidence="1" id="KW-1133">Transmembrane helix</keyword>
<dbReference type="AlphaFoldDB" id="X0XVK2"/>
<feature type="non-terminal residue" evidence="2">
    <location>
        <position position="97"/>
    </location>
</feature>
<sequence>MIYRPARLIGTATGTAMVALALLLAALLMAFASPWAVSAAKFLAFGSAFLLLALAVIFAYWTYACLVMSYALDETGLSIRWGLIRQFIPLNRIERCV</sequence>
<dbReference type="EMBL" id="BARS01040764">
    <property type="protein sequence ID" value="GAG39267.1"/>
    <property type="molecule type" value="Genomic_DNA"/>
</dbReference>
<comment type="caution">
    <text evidence="2">The sequence shown here is derived from an EMBL/GenBank/DDBJ whole genome shotgun (WGS) entry which is preliminary data.</text>
</comment>
<feature type="transmembrane region" description="Helical" evidence="1">
    <location>
        <begin position="49"/>
        <end position="72"/>
    </location>
</feature>
<proteinExistence type="predicted"/>
<name>X0XVK2_9ZZZZ</name>